<accession>A0ABV7CJE0</accession>
<dbReference type="RefSeq" id="WP_377123593.1">
    <property type="nucleotide sequence ID" value="NZ_JBHRSD010000014.1"/>
</dbReference>
<evidence type="ECO:0000313" key="2">
    <source>
        <dbReference type="Proteomes" id="UP001595453"/>
    </source>
</evidence>
<name>A0ABV7CJE0_9GAMM</name>
<proteinExistence type="predicted"/>
<protein>
    <submittedName>
        <fullName evidence="1">DUF4336 domain-containing protein</fullName>
    </submittedName>
</protein>
<comment type="caution">
    <text evidence="1">The sequence shown here is derived from an EMBL/GenBank/DDBJ whole genome shotgun (WGS) entry which is preliminary data.</text>
</comment>
<evidence type="ECO:0000313" key="1">
    <source>
        <dbReference type="EMBL" id="MFC3032769.1"/>
    </source>
</evidence>
<sequence>MKELAQDIWYVDGEAVSFFGFPYSTRMVVVRLKNGQLWVHSPIRLSDEIKRQLAELGEVASLVAPNQLHHLFLPDWLQAYPKAVLYGTAGVAKKRPDLTFHHVFAAQEPSCWPSDLNMLLFTGSAVMEECVFLHQASGTLIVTDLIENFTPSQFPPVKRLVAKITGILAPNGKMPLDWRSSFMFKKALVRSHIAKLVAWQPKRIVMAHGEIVPNNATAFLQRSFSWADLSRCEVD</sequence>
<dbReference type="Pfam" id="PF14234">
    <property type="entry name" value="DUF4336"/>
    <property type="match status" value="1"/>
</dbReference>
<dbReference type="Proteomes" id="UP001595453">
    <property type="component" value="Unassembled WGS sequence"/>
</dbReference>
<reference evidence="2" key="1">
    <citation type="journal article" date="2019" name="Int. J. Syst. Evol. Microbiol.">
        <title>The Global Catalogue of Microorganisms (GCM) 10K type strain sequencing project: providing services to taxonomists for standard genome sequencing and annotation.</title>
        <authorList>
            <consortium name="The Broad Institute Genomics Platform"/>
            <consortium name="The Broad Institute Genome Sequencing Center for Infectious Disease"/>
            <person name="Wu L."/>
            <person name="Ma J."/>
        </authorList>
    </citation>
    <scope>NUCLEOTIDE SEQUENCE [LARGE SCALE GENOMIC DNA]</scope>
    <source>
        <strain evidence="2">KCTC 42730</strain>
    </source>
</reference>
<dbReference type="PANTHER" id="PTHR33835:SF1">
    <property type="entry name" value="METALLO-BETA-LACTAMASE DOMAIN-CONTAINING PROTEIN"/>
    <property type="match status" value="1"/>
</dbReference>
<keyword evidence="2" id="KW-1185">Reference proteome</keyword>
<dbReference type="SUPFAM" id="SSF56281">
    <property type="entry name" value="Metallo-hydrolase/oxidoreductase"/>
    <property type="match status" value="1"/>
</dbReference>
<dbReference type="InterPro" id="IPR025638">
    <property type="entry name" value="DUF4336"/>
</dbReference>
<gene>
    <name evidence="1" type="ORF">ACFOEE_09590</name>
</gene>
<dbReference type="InterPro" id="IPR036866">
    <property type="entry name" value="RibonucZ/Hydroxyglut_hydro"/>
</dbReference>
<organism evidence="1 2">
    <name type="scientific">Pseudoalteromonas fenneropenaei</name>
    <dbReference type="NCBI Taxonomy" id="1737459"/>
    <lineage>
        <taxon>Bacteria</taxon>
        <taxon>Pseudomonadati</taxon>
        <taxon>Pseudomonadota</taxon>
        <taxon>Gammaproteobacteria</taxon>
        <taxon>Alteromonadales</taxon>
        <taxon>Pseudoalteromonadaceae</taxon>
        <taxon>Pseudoalteromonas</taxon>
    </lineage>
</organism>
<dbReference type="EMBL" id="JBHRSD010000014">
    <property type="protein sequence ID" value="MFC3032769.1"/>
    <property type="molecule type" value="Genomic_DNA"/>
</dbReference>
<dbReference type="PANTHER" id="PTHR33835">
    <property type="entry name" value="YALI0C07656P"/>
    <property type="match status" value="1"/>
</dbReference>